<proteinExistence type="predicted"/>
<accession>A0A1E3XD89</accession>
<comment type="caution">
    <text evidence="1">The sequence shown here is derived from an EMBL/GenBank/DDBJ whole genome shotgun (WGS) entry which is preliminary data.</text>
</comment>
<protein>
    <submittedName>
        <fullName evidence="1">Uncharacterized protein</fullName>
    </submittedName>
</protein>
<reference evidence="1 2" key="1">
    <citation type="submission" date="2016-07" db="EMBL/GenBank/DDBJ databases">
        <title>Draft genome of Scalindua rubra, obtained from a brine-seawater interface in the Red Sea, sheds light on salt adaptation in anammox bacteria.</title>
        <authorList>
            <person name="Speth D.R."/>
            <person name="Lagkouvardos I."/>
            <person name="Wang Y."/>
            <person name="Qian P.-Y."/>
            <person name="Dutilh B.E."/>
            <person name="Jetten M.S."/>
        </authorList>
    </citation>
    <scope>NUCLEOTIDE SEQUENCE [LARGE SCALE GENOMIC DNA]</scope>
    <source>
        <strain evidence="1">BSI-1</strain>
    </source>
</reference>
<dbReference type="Proteomes" id="UP000094056">
    <property type="component" value="Unassembled WGS sequence"/>
</dbReference>
<sequence>MIPVSGGCRCSIIINDILRKGTIGMIINDLDDLKGIFAITAGHLVPYCPNCNCNPEFMRENIPFFHHHHKSHPYCKLIGNIDINRHGNYYFSPFEGHEYDFVVVTLSHAELSNIRIQIGIHKINGNFDYLTHNQLNENNLRKILDSKHSFYIAEGDKLFQISQINDISKDIKEETTCLRCNYAFTYKLKNDIRFIITYLDEIIIKESHSGAPIIWRDGDAFKVIGIISGCSKNGYVGLASFLPDILRSGR</sequence>
<gene>
    <name evidence="1" type="ORF">SCARUB_01270</name>
</gene>
<dbReference type="AlphaFoldDB" id="A0A1E3XD89"/>
<dbReference type="EMBL" id="MAYW01000024">
    <property type="protein sequence ID" value="ODS33607.1"/>
    <property type="molecule type" value="Genomic_DNA"/>
</dbReference>
<evidence type="ECO:0000313" key="2">
    <source>
        <dbReference type="Proteomes" id="UP000094056"/>
    </source>
</evidence>
<evidence type="ECO:0000313" key="1">
    <source>
        <dbReference type="EMBL" id="ODS33607.1"/>
    </source>
</evidence>
<organism evidence="1 2">
    <name type="scientific">Candidatus Scalindua rubra</name>
    <dbReference type="NCBI Taxonomy" id="1872076"/>
    <lineage>
        <taxon>Bacteria</taxon>
        <taxon>Pseudomonadati</taxon>
        <taxon>Planctomycetota</taxon>
        <taxon>Candidatus Brocadiia</taxon>
        <taxon>Candidatus Brocadiales</taxon>
        <taxon>Candidatus Scalinduaceae</taxon>
        <taxon>Candidatus Scalindua</taxon>
    </lineage>
</organism>
<name>A0A1E3XD89_9BACT</name>